<dbReference type="STRING" id="341036.SAMN05660649_03777"/>
<dbReference type="SUPFAM" id="SSF53756">
    <property type="entry name" value="UDP-Glycosyltransferase/glycogen phosphorylase"/>
    <property type="match status" value="1"/>
</dbReference>
<dbReference type="AlphaFoldDB" id="A0A1I2X4L0"/>
<dbReference type="Gene3D" id="3.40.50.2000">
    <property type="entry name" value="Glycogen Phosphorylase B"/>
    <property type="match status" value="2"/>
</dbReference>
<dbReference type="CDD" id="cd03812">
    <property type="entry name" value="GT4_CapH-like"/>
    <property type="match status" value="1"/>
</dbReference>
<name>A0A1I2X4L0_9FIRM</name>
<dbReference type="PANTHER" id="PTHR45947:SF3">
    <property type="entry name" value="SULFOQUINOVOSYL TRANSFERASE SQD2"/>
    <property type="match status" value="1"/>
</dbReference>
<dbReference type="EMBL" id="FOOX01000015">
    <property type="protein sequence ID" value="SFH07636.1"/>
    <property type="molecule type" value="Genomic_DNA"/>
</dbReference>
<proteinExistence type="predicted"/>
<feature type="domain" description="Glycosyl transferase family 1" evidence="1">
    <location>
        <begin position="188"/>
        <end position="303"/>
    </location>
</feature>
<feature type="domain" description="Glycosyltransferase subfamily 4-like N-terminal" evidence="2">
    <location>
        <begin position="14"/>
        <end position="176"/>
    </location>
</feature>
<organism evidence="3 4">
    <name type="scientific">Desulfotruncus arcticus DSM 17038</name>
    <dbReference type="NCBI Taxonomy" id="1121424"/>
    <lineage>
        <taxon>Bacteria</taxon>
        <taxon>Bacillati</taxon>
        <taxon>Bacillota</taxon>
        <taxon>Clostridia</taxon>
        <taxon>Eubacteriales</taxon>
        <taxon>Desulfallaceae</taxon>
        <taxon>Desulfotruncus</taxon>
    </lineage>
</organism>
<dbReference type="Pfam" id="PF00534">
    <property type="entry name" value="Glycos_transf_1"/>
    <property type="match status" value="1"/>
</dbReference>
<dbReference type="InterPro" id="IPR028098">
    <property type="entry name" value="Glyco_trans_4-like_N"/>
</dbReference>
<evidence type="ECO:0000313" key="4">
    <source>
        <dbReference type="Proteomes" id="UP000199337"/>
    </source>
</evidence>
<protein>
    <submittedName>
        <fullName evidence="3">Glycosyltransferase involved in cell wall bisynthesis</fullName>
    </submittedName>
</protein>
<keyword evidence="4" id="KW-1185">Reference proteome</keyword>
<dbReference type="Proteomes" id="UP000199337">
    <property type="component" value="Unassembled WGS sequence"/>
</dbReference>
<dbReference type="PANTHER" id="PTHR45947">
    <property type="entry name" value="SULFOQUINOVOSYL TRANSFERASE SQD2"/>
    <property type="match status" value="1"/>
</dbReference>
<evidence type="ECO:0000259" key="1">
    <source>
        <dbReference type="Pfam" id="PF00534"/>
    </source>
</evidence>
<dbReference type="RefSeq" id="WP_092473222.1">
    <property type="nucleotide sequence ID" value="NZ_FOOX01000015.1"/>
</dbReference>
<reference evidence="4" key="1">
    <citation type="submission" date="2016-10" db="EMBL/GenBank/DDBJ databases">
        <authorList>
            <person name="Varghese N."/>
            <person name="Submissions S."/>
        </authorList>
    </citation>
    <scope>NUCLEOTIDE SEQUENCE [LARGE SCALE GENOMIC DNA]</scope>
    <source>
        <strain evidence="4">DSM 17038</strain>
    </source>
</reference>
<gene>
    <name evidence="3" type="ORF">SAMN05660649_03777</name>
</gene>
<evidence type="ECO:0000259" key="2">
    <source>
        <dbReference type="Pfam" id="PF13439"/>
    </source>
</evidence>
<dbReference type="GO" id="GO:0016757">
    <property type="term" value="F:glycosyltransferase activity"/>
    <property type="evidence" value="ECO:0007669"/>
    <property type="project" value="InterPro"/>
</dbReference>
<dbReference type="InterPro" id="IPR050194">
    <property type="entry name" value="Glycosyltransferase_grp1"/>
</dbReference>
<evidence type="ECO:0000313" key="3">
    <source>
        <dbReference type="EMBL" id="SFH07636.1"/>
    </source>
</evidence>
<keyword evidence="3" id="KW-0808">Transferase</keyword>
<dbReference type="OrthoDB" id="9804196at2"/>
<sequence>MIRVLHIVSAMNRGGLEAFLMNVYRNIDRAKLQFDFMVHTEEKCAHDAEIHSLGGEIYSVPVRGKGIAANKQALNDFFAAHKEYKIIHQHASSLTYIEPLKAAKKHGVPVRIIHSHNTKQGGSRLHRYIHLVNRLFIKDYATDFFACSDLAAKWMYSVKQYHKGDFKIICNGIEINKFVFNEATRKRVRDEFNIQNKFLVGHVGRFQPQKNHDFLIDIFKAIHEKDNNSVLMLIGEGELRLEILKKVEQLELKDAVIFTGIRSDVIDLLQAMDVFVFPSLHEGLPVALVESQAAGLMCMVSDVITKQVNITELVNNLELSRSADFWAKTIIEKAGNYKRKDTSKLIKDGGFDIKVVAEELLRFYLGKEVTC</sequence>
<accession>A0A1I2X4L0</accession>
<dbReference type="InterPro" id="IPR001296">
    <property type="entry name" value="Glyco_trans_1"/>
</dbReference>
<dbReference type="Pfam" id="PF13439">
    <property type="entry name" value="Glyco_transf_4"/>
    <property type="match status" value="1"/>
</dbReference>